<sequence>MVKRPPAEARALAALEDVAEAVRAARKTAKRIDDKPARALRKRAAQAAALAQTAGDAVEHPNRMRRAAEKAAAELREATHDALRAQVARELARAEGTQQRVRAAMTESGPVVSTVPAARDTGVPPLVRPEDARRRQTLGS</sequence>
<evidence type="ECO:0000313" key="3">
    <source>
        <dbReference type="Proteomes" id="UP000325516"/>
    </source>
</evidence>
<protein>
    <submittedName>
        <fullName evidence="2">Uncharacterized protein</fullName>
    </submittedName>
</protein>
<feature type="region of interest" description="Disordered" evidence="1">
    <location>
        <begin position="95"/>
        <end position="140"/>
    </location>
</feature>
<evidence type="ECO:0000256" key="1">
    <source>
        <dbReference type="SAM" id="MobiDB-lite"/>
    </source>
</evidence>
<accession>A0A5J6L623</accession>
<reference evidence="3" key="1">
    <citation type="submission" date="2019-09" db="EMBL/GenBank/DDBJ databases">
        <title>Mumia zhuanghuii sp. nov. isolated from the intestinal contents of plateau pika (Ochotona curzoniae) in the Qinghai-Tibet plateau of China.</title>
        <authorList>
            <person name="Tian Z."/>
        </authorList>
    </citation>
    <scope>NUCLEOTIDE SEQUENCE [LARGE SCALE GENOMIC DNA]</scope>
    <source>
        <strain evidence="3">L-031</strain>
    </source>
</reference>
<keyword evidence="3" id="KW-1185">Reference proteome</keyword>
<dbReference type="AlphaFoldDB" id="A0A5J6L623"/>
<gene>
    <name evidence="2" type="ORF">F6J85_12655</name>
</gene>
<dbReference type="EMBL" id="CP044232">
    <property type="protein sequence ID" value="QEW03856.1"/>
    <property type="molecule type" value="Genomic_DNA"/>
</dbReference>
<proteinExistence type="predicted"/>
<name>A0A5J6L623_9MICO</name>
<organism evidence="2 3">
    <name type="scientific">Microbacterium lushaniae</name>
    <dbReference type="NCBI Taxonomy" id="2614639"/>
    <lineage>
        <taxon>Bacteria</taxon>
        <taxon>Bacillati</taxon>
        <taxon>Actinomycetota</taxon>
        <taxon>Actinomycetes</taxon>
        <taxon>Micrococcales</taxon>
        <taxon>Microbacteriaceae</taxon>
        <taxon>Microbacterium</taxon>
    </lineage>
</organism>
<dbReference type="RefSeq" id="WP_150925462.1">
    <property type="nucleotide sequence ID" value="NZ_CP044232.1"/>
</dbReference>
<evidence type="ECO:0000313" key="2">
    <source>
        <dbReference type="EMBL" id="QEW03856.1"/>
    </source>
</evidence>
<dbReference type="Proteomes" id="UP000325516">
    <property type="component" value="Chromosome"/>
</dbReference>
<dbReference type="KEGG" id="mlz:F6J85_12655"/>